<evidence type="ECO:0000256" key="5">
    <source>
        <dbReference type="PIRNR" id="PIRNR028977"/>
    </source>
</evidence>
<evidence type="ECO:0000256" key="2">
    <source>
        <dbReference type="ARBA" id="ARBA00007797"/>
    </source>
</evidence>
<dbReference type="Proteomes" id="UP001634394">
    <property type="component" value="Unassembled WGS sequence"/>
</dbReference>
<evidence type="ECO:0000256" key="6">
    <source>
        <dbReference type="SAM" id="Coils"/>
    </source>
</evidence>
<dbReference type="Pfam" id="PF03914">
    <property type="entry name" value="CBF"/>
    <property type="match status" value="1"/>
</dbReference>
<sequence length="814" mass="94550">MGVKSLGLSKAKQRKISKTKISNKKQGKLAKQEKLREKRKKKLRLLKRLKGKDKLDNDTRERNLGRIPNVQKREEDVPPDDEDYEYYRTPGRDYSFASSVETSLIGEHDTPKSKSKKRKNDFEEENEYERLPRKLLAREPKQMKMLLPIKTHTGIIPQMIEHEEEEQEVEKTEDIPNGDANGDAVESHDERHDQLQSEPIPLPALSSLQLFALRRKKLQERKMKIANLSNAVIENPEENTKKLKELVGMLEESDPDVYVTVRKLVMVSLMEIFKDIVPGYKIRLLTDQEKQQKMKRETKILQDYEDSFLRSYKKYLEFLESIAKGWKKPQEKYHREKNKSYIPIPAKAEKGLKEISVRCMSAMLVNHPHFNFRNNLITFLVPFMNDQNPKISDVVCEAVKAVFRTDKLGEATLELVKCIGNMIKAQGFSVQTKVLDTFLSLKIKEINSTQPGEKTEAQKKKDTLKNLSRREKRHKKEIQLLEIELLETKATEDQKRKLKLHTDIIQTVFLTYFRILKKAQQSILLPSVLEGLAKFAHLINVEFFNDLFKVFNQLIDSDDLPYRESLHCIQTAFTILSDQGSVFRIDPIKFYKHLYKHMFHVHAGTTSDDLPIMLDCLQVMVTKHKRQVSQHRILAFLKRLCTLVLQQTSSGAAGLLPVIRSILMTYNYCDILFDNEAQGNGLYLPELEDPEHCNAQNTMLWELSYLNRHYHPVIQKFGNHISRRAPSTGEGQLSADLSRKEPMMLYEDILLKEREIFPSSLPMKSKKKCKAKKIRGISSGRIEDQVYSGPFLSSRCTKQCANRTPRQNLECWHV</sequence>
<feature type="domain" description="CCAAT-binding factor" evidence="8">
    <location>
        <begin position="565"/>
        <end position="717"/>
    </location>
</feature>
<name>A0ABD3VS05_SINWO</name>
<comment type="similarity">
    <text evidence="2 5">Belongs to the CBF/MAK21 family.</text>
</comment>
<feature type="compositionally biased region" description="Basic and acidic residues" evidence="7">
    <location>
        <begin position="185"/>
        <end position="195"/>
    </location>
</feature>
<feature type="region of interest" description="Disordered" evidence="7">
    <location>
        <begin position="163"/>
        <end position="195"/>
    </location>
</feature>
<dbReference type="InterPro" id="IPR005612">
    <property type="entry name" value="CCAAT-binding_factor"/>
</dbReference>
<reference evidence="10 11" key="1">
    <citation type="submission" date="2024-11" db="EMBL/GenBank/DDBJ databases">
        <title>Chromosome-level genome assembly of the freshwater bivalve Anodonta woodiana.</title>
        <authorList>
            <person name="Chen X."/>
        </authorList>
    </citation>
    <scope>NUCLEOTIDE SEQUENCE [LARGE SCALE GENOMIC DNA]</scope>
    <source>
        <strain evidence="10">MN2024</strain>
        <tissue evidence="10">Gills</tissue>
    </source>
</reference>
<feature type="domain" description="Nucleolar complex-associated protein 3 N-terminal" evidence="9">
    <location>
        <begin position="221"/>
        <end position="315"/>
    </location>
</feature>
<gene>
    <name evidence="10" type="ORF">ACJMK2_006064</name>
</gene>
<feature type="compositionally biased region" description="Basic residues" evidence="7">
    <location>
        <begin position="11"/>
        <end position="28"/>
    </location>
</feature>
<evidence type="ECO:0000259" key="9">
    <source>
        <dbReference type="Pfam" id="PF07540"/>
    </source>
</evidence>
<dbReference type="EMBL" id="JBJQND010000010">
    <property type="protein sequence ID" value="KAL3864374.1"/>
    <property type="molecule type" value="Genomic_DNA"/>
</dbReference>
<dbReference type="PIRSF" id="PIRSF028977">
    <property type="entry name" value="Nucleolar_complex_p3"/>
    <property type="match status" value="1"/>
</dbReference>
<dbReference type="InterPro" id="IPR011501">
    <property type="entry name" value="Noc3_N"/>
</dbReference>
<feature type="coiled-coil region" evidence="6">
    <location>
        <begin position="457"/>
        <end position="491"/>
    </location>
</feature>
<dbReference type="InterPro" id="IPR016024">
    <property type="entry name" value="ARM-type_fold"/>
</dbReference>
<protein>
    <recommendedName>
        <fullName evidence="5">Nucleolar complex protein 3 homolog</fullName>
        <shortName evidence="5">NOC3 protein homolog</shortName>
    </recommendedName>
</protein>
<organism evidence="10 11">
    <name type="scientific">Sinanodonta woodiana</name>
    <name type="common">Chinese pond mussel</name>
    <name type="synonym">Anodonta woodiana</name>
    <dbReference type="NCBI Taxonomy" id="1069815"/>
    <lineage>
        <taxon>Eukaryota</taxon>
        <taxon>Metazoa</taxon>
        <taxon>Spiralia</taxon>
        <taxon>Lophotrochozoa</taxon>
        <taxon>Mollusca</taxon>
        <taxon>Bivalvia</taxon>
        <taxon>Autobranchia</taxon>
        <taxon>Heteroconchia</taxon>
        <taxon>Palaeoheterodonta</taxon>
        <taxon>Unionida</taxon>
        <taxon>Unionoidea</taxon>
        <taxon>Unionidae</taxon>
        <taxon>Unioninae</taxon>
        <taxon>Sinanodonta</taxon>
    </lineage>
</organism>
<evidence type="ECO:0000313" key="10">
    <source>
        <dbReference type="EMBL" id="KAL3864374.1"/>
    </source>
</evidence>
<dbReference type="Pfam" id="PF07540">
    <property type="entry name" value="NOC3p"/>
    <property type="match status" value="1"/>
</dbReference>
<feature type="region of interest" description="Disordered" evidence="7">
    <location>
        <begin position="1"/>
        <end position="128"/>
    </location>
</feature>
<dbReference type="SUPFAM" id="SSF48371">
    <property type="entry name" value="ARM repeat"/>
    <property type="match status" value="1"/>
</dbReference>
<evidence type="ECO:0000313" key="11">
    <source>
        <dbReference type="Proteomes" id="UP001634394"/>
    </source>
</evidence>
<dbReference type="AlphaFoldDB" id="A0ABD3VS05"/>
<evidence type="ECO:0000256" key="1">
    <source>
        <dbReference type="ARBA" id="ARBA00004604"/>
    </source>
</evidence>
<evidence type="ECO:0000259" key="8">
    <source>
        <dbReference type="Pfam" id="PF03914"/>
    </source>
</evidence>
<evidence type="ECO:0000256" key="4">
    <source>
        <dbReference type="ARBA" id="ARBA00023242"/>
    </source>
</evidence>
<keyword evidence="4" id="KW-0539">Nucleus</keyword>
<keyword evidence="3 6" id="KW-0175">Coiled coil</keyword>
<dbReference type="InterPro" id="IPR016903">
    <property type="entry name" value="Nucleolar_cplx-assoc_3"/>
</dbReference>
<feature type="compositionally biased region" description="Basic and acidic residues" evidence="7">
    <location>
        <begin position="52"/>
        <end position="64"/>
    </location>
</feature>
<dbReference type="PANTHER" id="PTHR14428:SF5">
    <property type="entry name" value="NUCLEOLAR COMPLEX PROTEIN 3 HOMOLOG"/>
    <property type="match status" value="1"/>
</dbReference>
<dbReference type="GO" id="GO:0005730">
    <property type="term" value="C:nucleolus"/>
    <property type="evidence" value="ECO:0007669"/>
    <property type="project" value="UniProtKB-SubCell"/>
</dbReference>
<feature type="compositionally biased region" description="Basic residues" evidence="7">
    <location>
        <begin position="37"/>
        <end position="51"/>
    </location>
</feature>
<dbReference type="PANTHER" id="PTHR14428">
    <property type="entry name" value="NUCLEOLAR COMPLEX PROTEIN 3"/>
    <property type="match status" value="1"/>
</dbReference>
<comment type="caution">
    <text evidence="10">The sequence shown here is derived from an EMBL/GenBank/DDBJ whole genome shotgun (WGS) entry which is preliminary data.</text>
</comment>
<keyword evidence="11" id="KW-1185">Reference proteome</keyword>
<comment type="subcellular location">
    <subcellularLocation>
        <location evidence="1 5">Nucleus</location>
        <location evidence="1 5">Nucleolus</location>
    </subcellularLocation>
</comment>
<evidence type="ECO:0000256" key="3">
    <source>
        <dbReference type="ARBA" id="ARBA00023054"/>
    </source>
</evidence>
<proteinExistence type="inferred from homology"/>
<accession>A0ABD3VS05</accession>
<evidence type="ECO:0000256" key="7">
    <source>
        <dbReference type="SAM" id="MobiDB-lite"/>
    </source>
</evidence>